<evidence type="ECO:0000313" key="4">
    <source>
        <dbReference type="Proteomes" id="UP000324748"/>
    </source>
</evidence>
<name>A0A5B0LNH8_PUCGR</name>
<dbReference type="EMBL" id="VDEP01000018">
    <property type="protein sequence ID" value="KAA1136868.1"/>
    <property type="molecule type" value="Genomic_DNA"/>
</dbReference>
<comment type="caution">
    <text evidence="2">The sequence shown here is derived from an EMBL/GenBank/DDBJ whole genome shotgun (WGS) entry which is preliminary data.</text>
</comment>
<gene>
    <name evidence="2" type="ORF">PGT21_009352</name>
    <name evidence="3" type="ORF">PGTUg99_002372</name>
</gene>
<evidence type="ECO:0000313" key="5">
    <source>
        <dbReference type="Proteomes" id="UP000325313"/>
    </source>
</evidence>
<dbReference type="EMBL" id="VSWC01000196">
    <property type="protein sequence ID" value="KAA1065759.1"/>
    <property type="molecule type" value="Genomic_DNA"/>
</dbReference>
<dbReference type="OrthoDB" id="2505381at2759"/>
<proteinExistence type="predicted"/>
<protein>
    <submittedName>
        <fullName evidence="2">Uncharacterized protein</fullName>
    </submittedName>
</protein>
<dbReference type="Proteomes" id="UP000325313">
    <property type="component" value="Unassembled WGS sequence"/>
</dbReference>
<keyword evidence="4" id="KW-1185">Reference proteome</keyword>
<evidence type="ECO:0000256" key="1">
    <source>
        <dbReference type="SAM" id="MobiDB-lite"/>
    </source>
</evidence>
<evidence type="ECO:0000313" key="2">
    <source>
        <dbReference type="EMBL" id="KAA1065759.1"/>
    </source>
</evidence>
<reference evidence="4 5" key="1">
    <citation type="submission" date="2019-05" db="EMBL/GenBank/DDBJ databases">
        <title>Emergence of the Ug99 lineage of the wheat stem rust pathogen through somatic hybridization.</title>
        <authorList>
            <person name="Li F."/>
            <person name="Upadhyaya N.M."/>
            <person name="Sperschneider J."/>
            <person name="Matny O."/>
            <person name="Nguyen-Phuc H."/>
            <person name="Mago R."/>
            <person name="Raley C."/>
            <person name="Miller M.E."/>
            <person name="Silverstein K.A.T."/>
            <person name="Henningsen E."/>
            <person name="Hirsch C.D."/>
            <person name="Visser B."/>
            <person name="Pretorius Z.A."/>
            <person name="Steffenson B.J."/>
            <person name="Schwessinger B."/>
            <person name="Dodds P.N."/>
            <person name="Figueroa M."/>
        </authorList>
    </citation>
    <scope>NUCLEOTIDE SEQUENCE [LARGE SCALE GENOMIC DNA]</scope>
    <source>
        <strain evidence="2">21-0</strain>
        <strain evidence="3 5">Ug99</strain>
    </source>
</reference>
<accession>A0A5B0LNH8</accession>
<sequence>MDGPEVFSVAGLKRGSDYDGDRSLNSQAINFLNSQHQQSYQRVVDFDLHAVFLMQEFRAEDTIQQIITMISTTFTEEYPPKNTLQQQLVNAAKLVNQRIQNYEQQPHMLKPFCLRFPTYSDVLKHCMELQDKCEVLPNDKMVILIDEGGVCVGVGLPPKPQSTQSIHAPRDRRATDRLDQFVNDNVLQSVEAPMIQSGEMSNQFPTSQFPLSTKNKGEIRARPEAKKSTCSFQAYGFGLGSPLSAGAADKTIKFATYSIKKIDLQGHGDHWKSDPKPNLPEPLRSDPGPTMRGLVELRHDMVFYHRISYWINKVFLPDASSIAESAVKYLEKKASTAVKESIQVEKNIIIAARTITVNTHPNTHRDRNNALLMDSVFFFGNHIGGHFLLPGLGVAYPGLHGYSFHGPFRILFHGVSQFHFTEDITDPRRYSVAMWSRASSFSAIARFSAHDNGNEKFSDDKYWLPLYPEYNPKITSDLLKAEVKIAKKEAKKESKKRQKTEN</sequence>
<feature type="region of interest" description="Disordered" evidence="1">
    <location>
        <begin position="267"/>
        <end position="287"/>
    </location>
</feature>
<dbReference type="AlphaFoldDB" id="A0A5B0LNH8"/>
<organism evidence="2 4">
    <name type="scientific">Puccinia graminis f. sp. tritici</name>
    <dbReference type="NCBI Taxonomy" id="56615"/>
    <lineage>
        <taxon>Eukaryota</taxon>
        <taxon>Fungi</taxon>
        <taxon>Dikarya</taxon>
        <taxon>Basidiomycota</taxon>
        <taxon>Pucciniomycotina</taxon>
        <taxon>Pucciniomycetes</taxon>
        <taxon>Pucciniales</taxon>
        <taxon>Pucciniaceae</taxon>
        <taxon>Puccinia</taxon>
    </lineage>
</organism>
<evidence type="ECO:0000313" key="3">
    <source>
        <dbReference type="EMBL" id="KAA1136868.1"/>
    </source>
</evidence>
<dbReference type="Proteomes" id="UP000324748">
    <property type="component" value="Unassembled WGS sequence"/>
</dbReference>
<dbReference type="Gene3D" id="3.60.130.30">
    <property type="match status" value="1"/>
</dbReference>